<dbReference type="EMBL" id="JABVEC010000014">
    <property type="protein sequence ID" value="MBC6467710.1"/>
    <property type="molecule type" value="Genomic_DNA"/>
</dbReference>
<evidence type="ECO:0000256" key="1">
    <source>
        <dbReference type="SAM" id="MobiDB-lite"/>
    </source>
</evidence>
<evidence type="ECO:0008006" key="4">
    <source>
        <dbReference type="Google" id="ProtNLM"/>
    </source>
</evidence>
<sequence length="610" mass="63413">MRGFTAVSAEDVRITARGPVREAAERVLGRLWIDEVPVRLASEDPTLWPSGATYPESEPGAREPASHVCWPAQPGPARALLAEIGALVERGRAAGLTDVVLVGSGPQARAAELLARSGLRDPATAAPRARRTPLTVLDGRDPAPLLRVSLDEGLLHRMLVVITGESAGTDALHRILAQALRDKGLSRAEVAERFVFLAEPGSPGAARAEKEGHTVVDGVAGQVFGALSPASLVPAALAGVDVAELLDVATSVLPSLTRPENNPGLVLGAILGGCARAGRDKVVLGDFPARSAGLGPWIASLLSGATHGGLTPVVQQGGLPLAPADDLFQIALDGRPHQDEATVSGPLGAQLVVWEYAAAVAAYLLAADPFATRIRTGPGPRQTRTATDPRANTATDTPADTPADTATDAETDPEEADAEEARTGETGPGDTGTARAGDWPAGSPVGAPAFTVGPATDVIEVHADEKLLPSVRDLKGVLDGLIGAMPPDGYVTVMAYLDRDRAQGQGNGVRRLAALLASRCGRPVTVEWGPFYPVFPDRGIEKGVFLILTGNVMHDAAVPDKRYRLSGLQLADALGDVRGLSERGRPVVRLHLHNRWTGIAHLLEAARGGA</sequence>
<dbReference type="Proteomes" id="UP000805614">
    <property type="component" value="Unassembled WGS sequence"/>
</dbReference>
<accession>A0ABR7LTB9</accession>
<keyword evidence="3" id="KW-1185">Reference proteome</keyword>
<feature type="compositionally biased region" description="Acidic residues" evidence="1">
    <location>
        <begin position="407"/>
        <end position="418"/>
    </location>
</feature>
<protein>
    <recommendedName>
        <fullName evidence="4">Glucose-6-phosphate isomerase</fullName>
    </recommendedName>
</protein>
<name>A0ABR7LTB9_9ACTN</name>
<dbReference type="InterPro" id="IPR046348">
    <property type="entry name" value="SIS_dom_sf"/>
</dbReference>
<dbReference type="Gene3D" id="3.40.50.10490">
    <property type="entry name" value="Glucose-6-phosphate isomerase like protein, domain 1"/>
    <property type="match status" value="2"/>
</dbReference>
<feature type="compositionally biased region" description="Low complexity" evidence="1">
    <location>
        <begin position="383"/>
        <end position="406"/>
    </location>
</feature>
<feature type="region of interest" description="Disordered" evidence="1">
    <location>
        <begin position="373"/>
        <end position="448"/>
    </location>
</feature>
<evidence type="ECO:0000313" key="3">
    <source>
        <dbReference type="Proteomes" id="UP000805614"/>
    </source>
</evidence>
<dbReference type="SUPFAM" id="SSF53697">
    <property type="entry name" value="SIS domain"/>
    <property type="match status" value="1"/>
</dbReference>
<gene>
    <name evidence="2" type="ORF">HKK74_19745</name>
</gene>
<organism evidence="2 3">
    <name type="scientific">Actinomadura alba</name>
    <dbReference type="NCBI Taxonomy" id="406431"/>
    <lineage>
        <taxon>Bacteria</taxon>
        <taxon>Bacillati</taxon>
        <taxon>Actinomycetota</taxon>
        <taxon>Actinomycetes</taxon>
        <taxon>Streptosporangiales</taxon>
        <taxon>Thermomonosporaceae</taxon>
        <taxon>Actinomadura</taxon>
    </lineage>
</organism>
<dbReference type="RefSeq" id="WP_187244715.1">
    <property type="nucleotide sequence ID" value="NZ_BAAAOK010000010.1"/>
</dbReference>
<proteinExistence type="predicted"/>
<feature type="region of interest" description="Disordered" evidence="1">
    <location>
        <begin position="45"/>
        <end position="67"/>
    </location>
</feature>
<comment type="caution">
    <text evidence="2">The sequence shown here is derived from an EMBL/GenBank/DDBJ whole genome shotgun (WGS) entry which is preliminary data.</text>
</comment>
<reference evidence="2 3" key="1">
    <citation type="submission" date="2020-06" db="EMBL/GenBank/DDBJ databases">
        <title>Actinomadura xiongansis sp. nov., isolated from soil of Baiyangdian.</title>
        <authorList>
            <person name="Zhang X."/>
        </authorList>
    </citation>
    <scope>NUCLEOTIDE SEQUENCE [LARGE SCALE GENOMIC DNA]</scope>
    <source>
        <strain evidence="2 3">HBUM206468</strain>
    </source>
</reference>
<evidence type="ECO:0000313" key="2">
    <source>
        <dbReference type="EMBL" id="MBC6467710.1"/>
    </source>
</evidence>